<evidence type="ECO:0000256" key="5">
    <source>
        <dbReference type="ARBA" id="ARBA00022833"/>
    </source>
</evidence>
<dbReference type="PANTHER" id="PTHR11040">
    <property type="entry name" value="ZINC/IRON TRANSPORTER"/>
    <property type="match status" value="1"/>
</dbReference>
<accession>A0A5N3X1W5</accession>
<comment type="similarity">
    <text evidence="2">Belongs to the ZIP transporter (TC 2.A.5) family.</text>
</comment>
<evidence type="ECO:0000256" key="3">
    <source>
        <dbReference type="ARBA" id="ARBA00022475"/>
    </source>
</evidence>
<dbReference type="Proteomes" id="UP000326062">
    <property type="component" value="Chromosome 17"/>
</dbReference>
<organism evidence="11 12">
    <name type="scientific">Muntiacus reevesi</name>
    <name type="common">Reeves' muntjac</name>
    <name type="synonym">Cervus reevesi</name>
    <dbReference type="NCBI Taxonomy" id="9886"/>
    <lineage>
        <taxon>Eukaryota</taxon>
        <taxon>Metazoa</taxon>
        <taxon>Chordata</taxon>
        <taxon>Craniata</taxon>
        <taxon>Vertebrata</taxon>
        <taxon>Euteleostomi</taxon>
        <taxon>Mammalia</taxon>
        <taxon>Eutheria</taxon>
        <taxon>Laurasiatheria</taxon>
        <taxon>Artiodactyla</taxon>
        <taxon>Ruminantia</taxon>
        <taxon>Pecora</taxon>
        <taxon>Cervidae</taxon>
        <taxon>Muntiacinae</taxon>
        <taxon>Muntiacus</taxon>
    </lineage>
</organism>
<keyword evidence="3" id="KW-1003">Cell membrane</keyword>
<keyword evidence="5" id="KW-0862">Zinc</keyword>
<keyword evidence="4" id="KW-0812">Transmembrane</keyword>
<dbReference type="PANTHER" id="PTHR11040:SF211">
    <property type="entry name" value="ZINC TRANSPORTER ZIP11"/>
    <property type="match status" value="1"/>
</dbReference>
<dbReference type="EMBL" id="VCEB01000019">
    <property type="protein sequence ID" value="KAB0367117.1"/>
    <property type="molecule type" value="Genomic_DNA"/>
</dbReference>
<evidence type="ECO:0000313" key="12">
    <source>
        <dbReference type="Proteomes" id="UP000326062"/>
    </source>
</evidence>
<sequence>LSTISPGGLACNPRNNLFVFSHDGGRRHLGGSCKYAASLASPLLLCTWTYGGHDPLSLLFLPVLGLHCCAAFSLGVVQGLITVASLVASLGFPVCRPLDADKWLLVSSAPSRAGAPEMEVGVAILTAEKNGVSVLLIRMVAPRQGVEEEVPQPARLAAVRPNAVLAAVWLAEAVGKPSPAPDLNLALGIGIQNFPEGLAVSLPLRGAGFSTWRAFWYGQLSGMVEPLAGVFGAFAVVLAEPILPYALAFAAGAMVYVIMDDIIPEAQLRGAWWASVHRVSESQTRLK</sequence>
<evidence type="ECO:0000256" key="6">
    <source>
        <dbReference type="ARBA" id="ARBA00022989"/>
    </source>
</evidence>
<proteinExistence type="inferred from homology"/>
<protein>
    <recommendedName>
        <fullName evidence="8">Zinc transporter ZIP11</fullName>
    </recommendedName>
    <alternativeName>
        <fullName evidence="9">Solute carrier family 39 member 11</fullName>
    </alternativeName>
    <alternativeName>
        <fullName evidence="10">Zrt- and Irt-like protein 11</fullName>
    </alternativeName>
</protein>
<gene>
    <name evidence="11" type="ORF">FD755_020441</name>
</gene>
<dbReference type="GO" id="GO:0005886">
    <property type="term" value="C:plasma membrane"/>
    <property type="evidence" value="ECO:0007669"/>
    <property type="project" value="UniProtKB-SubCell"/>
</dbReference>
<reference evidence="11 12" key="1">
    <citation type="submission" date="2019-06" db="EMBL/GenBank/DDBJ databases">
        <title>Discovery of a novel chromosome fission-fusion reversal in muntjac.</title>
        <authorList>
            <person name="Mudd A.B."/>
            <person name="Bredeson J.V."/>
            <person name="Baum R."/>
            <person name="Hockemeyer D."/>
            <person name="Rokhsar D.S."/>
        </authorList>
    </citation>
    <scope>NUCLEOTIDE SEQUENCE [LARGE SCALE GENOMIC DNA]</scope>
    <source>
        <strain evidence="11">UCam_UCB_Mr</strain>
        <tissue evidence="11">Fibroblast cell line</tissue>
    </source>
</reference>
<name>A0A5N3X1W5_MUNRE</name>
<dbReference type="Pfam" id="PF02535">
    <property type="entry name" value="Zip"/>
    <property type="match status" value="1"/>
</dbReference>
<dbReference type="AlphaFoldDB" id="A0A5N3X1W5"/>
<evidence type="ECO:0000256" key="10">
    <source>
        <dbReference type="ARBA" id="ARBA00042973"/>
    </source>
</evidence>
<evidence type="ECO:0000256" key="4">
    <source>
        <dbReference type="ARBA" id="ARBA00022692"/>
    </source>
</evidence>
<evidence type="ECO:0000256" key="7">
    <source>
        <dbReference type="ARBA" id="ARBA00023136"/>
    </source>
</evidence>
<feature type="non-terminal residue" evidence="11">
    <location>
        <position position="1"/>
    </location>
</feature>
<keyword evidence="7" id="KW-0472">Membrane</keyword>
<evidence type="ECO:0000256" key="2">
    <source>
        <dbReference type="ARBA" id="ARBA00006939"/>
    </source>
</evidence>
<evidence type="ECO:0000256" key="1">
    <source>
        <dbReference type="ARBA" id="ARBA00004651"/>
    </source>
</evidence>
<dbReference type="InterPro" id="IPR003689">
    <property type="entry name" value="ZIP"/>
</dbReference>
<evidence type="ECO:0000313" key="11">
    <source>
        <dbReference type="EMBL" id="KAB0367117.1"/>
    </source>
</evidence>
<keyword evidence="6" id="KW-1133">Transmembrane helix</keyword>
<evidence type="ECO:0000256" key="9">
    <source>
        <dbReference type="ARBA" id="ARBA00042540"/>
    </source>
</evidence>
<comment type="caution">
    <text evidence="11">The sequence shown here is derived from an EMBL/GenBank/DDBJ whole genome shotgun (WGS) entry which is preliminary data.</text>
</comment>
<dbReference type="GO" id="GO:0005385">
    <property type="term" value="F:zinc ion transmembrane transporter activity"/>
    <property type="evidence" value="ECO:0007669"/>
    <property type="project" value="UniProtKB-ARBA"/>
</dbReference>
<evidence type="ECO:0000256" key="8">
    <source>
        <dbReference type="ARBA" id="ARBA00040593"/>
    </source>
</evidence>
<comment type="subcellular location">
    <subcellularLocation>
        <location evidence="1">Cell membrane</location>
        <topology evidence="1">Multi-pass membrane protein</topology>
    </subcellularLocation>
</comment>
<keyword evidence="12" id="KW-1185">Reference proteome</keyword>